<dbReference type="GO" id="GO:0005739">
    <property type="term" value="C:mitochondrion"/>
    <property type="evidence" value="ECO:0007669"/>
    <property type="project" value="TreeGrafter"/>
</dbReference>
<accession>A0AAW2HDA0</accession>
<dbReference type="AlphaFoldDB" id="A0AAW2HDA0"/>
<name>A0AAW2HDA0_9NEOP</name>
<dbReference type="EMBL" id="JARGDH010000005">
    <property type="protein sequence ID" value="KAL0267739.1"/>
    <property type="molecule type" value="Genomic_DNA"/>
</dbReference>
<dbReference type="GO" id="GO:0051881">
    <property type="term" value="P:regulation of mitochondrial membrane potential"/>
    <property type="evidence" value="ECO:0007669"/>
    <property type="project" value="TreeGrafter"/>
</dbReference>
<dbReference type="PANTHER" id="PTHR15453">
    <property type="entry name" value="TUMOR SUPPRESSOR CANDIDATE 2"/>
    <property type="match status" value="1"/>
</dbReference>
<evidence type="ECO:0000313" key="1">
    <source>
        <dbReference type="EMBL" id="KAL0267739.1"/>
    </source>
</evidence>
<comment type="caution">
    <text evidence="1">The sequence shown here is derived from an EMBL/GenBank/DDBJ whole genome shotgun (WGS) entry which is preliminary data.</text>
</comment>
<reference evidence="1" key="1">
    <citation type="journal article" date="2024" name="Gigascience">
        <title>Chromosome-level genome of the poultry shaft louse Menopon gallinae provides insight into the host-switching and adaptive evolution of parasitic lice.</title>
        <authorList>
            <person name="Xu Y."/>
            <person name="Ma L."/>
            <person name="Liu S."/>
            <person name="Liang Y."/>
            <person name="Liu Q."/>
            <person name="He Z."/>
            <person name="Tian L."/>
            <person name="Duan Y."/>
            <person name="Cai W."/>
            <person name="Li H."/>
            <person name="Song F."/>
        </authorList>
    </citation>
    <scope>NUCLEOTIDE SEQUENCE</scope>
    <source>
        <strain evidence="1">Cailab_2023a</strain>
    </source>
</reference>
<sequence length="106" mass="11766">MGTNASRLAKKLTVPFRSSSAEDVKDDTKAAAVKSNSCPLVFSRRGSMYKDEDGDLAHEFYVEVPSKQQGSKATMKRVYDNLTPQGDVFYDNARLHGDFPYIVANI</sequence>
<dbReference type="InterPro" id="IPR029393">
    <property type="entry name" value="FUS1"/>
</dbReference>
<gene>
    <name evidence="1" type="ORF">PYX00_009922</name>
</gene>
<dbReference type="PANTHER" id="PTHR15453:SF8">
    <property type="entry name" value="TUMOR SUPPRESSOR CANDIDATE 2"/>
    <property type="match status" value="1"/>
</dbReference>
<protein>
    <submittedName>
        <fullName evidence="1">Uncharacterized protein</fullName>
    </submittedName>
</protein>
<proteinExistence type="predicted"/>
<organism evidence="1">
    <name type="scientific">Menopon gallinae</name>
    <name type="common">poultry shaft louse</name>
    <dbReference type="NCBI Taxonomy" id="328185"/>
    <lineage>
        <taxon>Eukaryota</taxon>
        <taxon>Metazoa</taxon>
        <taxon>Ecdysozoa</taxon>
        <taxon>Arthropoda</taxon>
        <taxon>Hexapoda</taxon>
        <taxon>Insecta</taxon>
        <taxon>Pterygota</taxon>
        <taxon>Neoptera</taxon>
        <taxon>Paraneoptera</taxon>
        <taxon>Psocodea</taxon>
        <taxon>Troctomorpha</taxon>
        <taxon>Phthiraptera</taxon>
        <taxon>Amblycera</taxon>
        <taxon>Menoponidae</taxon>
        <taxon>Menopon</taxon>
    </lineage>
</organism>
<dbReference type="Pfam" id="PF15000">
    <property type="entry name" value="TUSC2"/>
    <property type="match status" value="1"/>
</dbReference>